<evidence type="ECO:0000256" key="3">
    <source>
        <dbReference type="ARBA" id="ARBA00004472"/>
    </source>
</evidence>
<dbReference type="InterPro" id="IPR009011">
    <property type="entry name" value="Man6P_isomerase_rcpt-bd_dom_sf"/>
</dbReference>
<evidence type="ECO:0000256" key="11">
    <source>
        <dbReference type="ARBA" id="ARBA00022989"/>
    </source>
</evidence>
<gene>
    <name evidence="20" type="primary">MRL1</name>
    <name evidence="20" type="ORF">LPJ64_000106</name>
</gene>
<keyword evidence="21" id="KW-1185">Reference proteome</keyword>
<evidence type="ECO:0000256" key="5">
    <source>
        <dbReference type="ARBA" id="ARBA00005363"/>
    </source>
</evidence>
<dbReference type="GO" id="GO:0005770">
    <property type="term" value="C:late endosome"/>
    <property type="evidence" value="ECO:0007669"/>
    <property type="project" value="TreeGrafter"/>
</dbReference>
<name>A0A9W8CLV5_9FUNG</name>
<evidence type="ECO:0000256" key="15">
    <source>
        <dbReference type="ARBA" id="ARBA00023136"/>
    </source>
</evidence>
<accession>A0A9W8CLV5</accession>
<evidence type="ECO:0000256" key="14">
    <source>
        <dbReference type="ARBA" id="ARBA00023128"/>
    </source>
</evidence>
<evidence type="ECO:0000256" key="17">
    <source>
        <dbReference type="ARBA" id="ARBA00023329"/>
    </source>
</evidence>
<dbReference type="GO" id="GO:0000139">
    <property type="term" value="C:Golgi membrane"/>
    <property type="evidence" value="ECO:0007669"/>
    <property type="project" value="UniProtKB-SubCell"/>
</dbReference>
<keyword evidence="7" id="KW-0813">Transport</keyword>
<keyword evidence="15 18" id="KW-0472">Membrane</keyword>
<evidence type="ECO:0000256" key="4">
    <source>
        <dbReference type="ARBA" id="ARBA00004614"/>
    </source>
</evidence>
<evidence type="ECO:0000256" key="13">
    <source>
        <dbReference type="ARBA" id="ARBA00023034"/>
    </source>
</evidence>
<keyword evidence="10" id="KW-0653">Protein transport</keyword>
<evidence type="ECO:0000256" key="10">
    <source>
        <dbReference type="ARBA" id="ARBA00022927"/>
    </source>
</evidence>
<evidence type="ECO:0000313" key="20">
    <source>
        <dbReference type="EMBL" id="KAJ1648652.1"/>
    </source>
</evidence>
<evidence type="ECO:0000256" key="1">
    <source>
        <dbReference type="ARBA" id="ARBA00004304"/>
    </source>
</evidence>
<evidence type="ECO:0000256" key="7">
    <source>
        <dbReference type="ARBA" id="ARBA00022448"/>
    </source>
</evidence>
<feature type="transmembrane region" description="Helical" evidence="18">
    <location>
        <begin position="44"/>
        <end position="62"/>
    </location>
</feature>
<dbReference type="InterPro" id="IPR018939">
    <property type="entry name" value="Autophagy-rel_prot_27"/>
</dbReference>
<dbReference type="EMBL" id="JANBOH010000002">
    <property type="protein sequence ID" value="KAJ1648652.1"/>
    <property type="molecule type" value="Genomic_DNA"/>
</dbReference>
<keyword evidence="20" id="KW-0675">Receptor</keyword>
<keyword evidence="12" id="KW-0072">Autophagy</keyword>
<keyword evidence="13" id="KW-0333">Golgi apparatus</keyword>
<dbReference type="InterPro" id="IPR044865">
    <property type="entry name" value="MRH_dom"/>
</dbReference>
<evidence type="ECO:0000256" key="2">
    <source>
        <dbReference type="ARBA" id="ARBA00004358"/>
    </source>
</evidence>
<comment type="caution">
    <text evidence="20">The sequence shown here is derived from an EMBL/GenBank/DDBJ whole genome shotgun (WGS) entry which is preliminary data.</text>
</comment>
<dbReference type="PANTHER" id="PTHR15071:SF0">
    <property type="entry name" value="MANNOSE 6-PHOSPHATE RECEPTOR-LIKE PROTEIN 1"/>
    <property type="match status" value="1"/>
</dbReference>
<dbReference type="GO" id="GO:0007034">
    <property type="term" value="P:vacuolar transport"/>
    <property type="evidence" value="ECO:0007669"/>
    <property type="project" value="TreeGrafter"/>
</dbReference>
<comment type="subcellular location">
    <subcellularLocation>
        <location evidence="2">Cytoplasmic vesicle membrane</location>
        <topology evidence="2">Single-pass type I membrane protein</topology>
    </subcellularLocation>
    <subcellularLocation>
        <location evidence="4">Golgi apparatus membrane</location>
        <topology evidence="4">Single-pass type I membrane protein</topology>
    </subcellularLocation>
    <subcellularLocation>
        <location evidence="1">Mitochondrion membrane</location>
        <topology evidence="1">Single-pass membrane protein</topology>
    </subcellularLocation>
    <subcellularLocation>
        <location evidence="3">Preautophagosomal structure membrane</location>
        <topology evidence="3">Single-pass type I membrane protein</topology>
    </subcellularLocation>
</comment>
<dbReference type="SUPFAM" id="SSF50911">
    <property type="entry name" value="Mannose 6-phosphate receptor domain"/>
    <property type="match status" value="1"/>
</dbReference>
<feature type="domain" description="MRH" evidence="19">
    <location>
        <begin position="76"/>
        <end position="222"/>
    </location>
</feature>
<protein>
    <recommendedName>
        <fullName evidence="6">Autophagy-related protein 27</fullName>
    </recommendedName>
</protein>
<keyword evidence="11 18" id="KW-1133">Transmembrane helix</keyword>
<organism evidence="20 21">
    <name type="scientific">Coemansia asiatica</name>
    <dbReference type="NCBI Taxonomy" id="1052880"/>
    <lineage>
        <taxon>Eukaryota</taxon>
        <taxon>Fungi</taxon>
        <taxon>Fungi incertae sedis</taxon>
        <taxon>Zoopagomycota</taxon>
        <taxon>Kickxellomycotina</taxon>
        <taxon>Kickxellomycetes</taxon>
        <taxon>Kickxellales</taxon>
        <taxon>Kickxellaceae</taxon>
        <taxon>Coemansia</taxon>
    </lineage>
</organism>
<sequence>MSDIHKVAATDFVFGNGWVPGSSRRVVVKEHDHSWSITRVDHSGSVFSALGVVLCLALLGTLQQILQHAAKVAATENCTAVDSTGTLFYDLRALQLHAPHNGGYTVEWPETRYTFSLAICQPLPEHDNNQWHAAARWQHNGKHGLLGKAGKSALRLRGTKLLLEYHDGDACPGYPQLNQSAVVSFICDPLMDKNKWGSPVFVSEWHQCAFMFEWQTPAACPLYRTGNGHVEDSDGPTHASVAFVAVFVLGSIYLLGGVLYNRVLNSSSGLRGLEQLPNYSFWHGIVVFFRDAGLAAADAAVSLADRLRGRRRNAIRIDEVEHSFRREIFDSDNDDFEEDALPISHR</sequence>
<keyword evidence="17" id="KW-0968">Cytoplasmic vesicle</keyword>
<dbReference type="Pfam" id="PF09451">
    <property type="entry name" value="ATG27"/>
    <property type="match status" value="1"/>
</dbReference>
<dbReference type="PANTHER" id="PTHR15071">
    <property type="entry name" value="MANNOSE-6-PHOSPHATE RECEPTOR FAMILY MEMBER"/>
    <property type="match status" value="1"/>
</dbReference>
<keyword evidence="14" id="KW-0496">Mitochondrion</keyword>
<keyword evidence="16" id="KW-1015">Disulfide bond</keyword>
<comment type="similarity">
    <text evidence="5">Belongs to the ATG27 family.</text>
</comment>
<dbReference type="GO" id="GO:0010008">
    <property type="term" value="C:endosome membrane"/>
    <property type="evidence" value="ECO:0007669"/>
    <property type="project" value="UniProtKB-SubCell"/>
</dbReference>
<keyword evidence="8 18" id="KW-0812">Transmembrane</keyword>
<dbReference type="Gene3D" id="2.70.130.10">
    <property type="entry name" value="Mannose-6-phosphate receptor binding domain"/>
    <property type="match status" value="1"/>
</dbReference>
<proteinExistence type="inferred from homology"/>
<keyword evidence="9" id="KW-0732">Signal</keyword>
<dbReference type="AlphaFoldDB" id="A0A9W8CLV5"/>
<evidence type="ECO:0000256" key="8">
    <source>
        <dbReference type="ARBA" id="ARBA00022692"/>
    </source>
</evidence>
<evidence type="ECO:0000313" key="21">
    <source>
        <dbReference type="Proteomes" id="UP001145021"/>
    </source>
</evidence>
<evidence type="ECO:0000256" key="9">
    <source>
        <dbReference type="ARBA" id="ARBA00022729"/>
    </source>
</evidence>
<dbReference type="PROSITE" id="PS51914">
    <property type="entry name" value="MRH"/>
    <property type="match status" value="1"/>
</dbReference>
<reference evidence="20" key="1">
    <citation type="submission" date="2022-07" db="EMBL/GenBank/DDBJ databases">
        <title>Phylogenomic reconstructions and comparative analyses of Kickxellomycotina fungi.</title>
        <authorList>
            <person name="Reynolds N.K."/>
            <person name="Stajich J.E."/>
            <person name="Barry K."/>
            <person name="Grigoriev I.V."/>
            <person name="Crous P."/>
            <person name="Smith M.E."/>
        </authorList>
    </citation>
    <scope>NUCLEOTIDE SEQUENCE</scope>
    <source>
        <strain evidence="20">NBRC 105413</strain>
    </source>
</reference>
<dbReference type="Proteomes" id="UP001145021">
    <property type="component" value="Unassembled WGS sequence"/>
</dbReference>
<evidence type="ECO:0000256" key="16">
    <source>
        <dbReference type="ARBA" id="ARBA00023157"/>
    </source>
</evidence>
<evidence type="ECO:0000256" key="6">
    <source>
        <dbReference type="ARBA" id="ARBA00013776"/>
    </source>
</evidence>
<evidence type="ECO:0000259" key="19">
    <source>
        <dbReference type="PROSITE" id="PS51914"/>
    </source>
</evidence>
<evidence type="ECO:0000256" key="18">
    <source>
        <dbReference type="SAM" id="Phobius"/>
    </source>
</evidence>
<feature type="transmembrane region" description="Helical" evidence="18">
    <location>
        <begin position="241"/>
        <end position="260"/>
    </location>
</feature>
<evidence type="ECO:0000256" key="12">
    <source>
        <dbReference type="ARBA" id="ARBA00023006"/>
    </source>
</evidence>